<comment type="caution">
    <text evidence="1">The sequence shown here is derived from an EMBL/GenBank/DDBJ whole genome shotgun (WGS) entry which is preliminary data.</text>
</comment>
<sequence>TCEEELINMHQEESQAAEKLNAEEHFQHNETRKIRARLEIIRGVISNERVQKVVNLTIKEKEAKNVIQDLVNLAQSRFIKHL</sequence>
<dbReference type="EMBL" id="CAJVQB010005885">
    <property type="protein sequence ID" value="CAG8672323.1"/>
    <property type="molecule type" value="Genomic_DNA"/>
</dbReference>
<feature type="non-terminal residue" evidence="1">
    <location>
        <position position="1"/>
    </location>
</feature>
<evidence type="ECO:0000313" key="2">
    <source>
        <dbReference type="Proteomes" id="UP000789901"/>
    </source>
</evidence>
<protein>
    <submittedName>
        <fullName evidence="1">28944_t:CDS:1</fullName>
    </submittedName>
</protein>
<evidence type="ECO:0000313" key="1">
    <source>
        <dbReference type="EMBL" id="CAG8672323.1"/>
    </source>
</evidence>
<dbReference type="Proteomes" id="UP000789901">
    <property type="component" value="Unassembled WGS sequence"/>
</dbReference>
<reference evidence="1 2" key="1">
    <citation type="submission" date="2021-06" db="EMBL/GenBank/DDBJ databases">
        <authorList>
            <person name="Kallberg Y."/>
            <person name="Tangrot J."/>
            <person name="Rosling A."/>
        </authorList>
    </citation>
    <scope>NUCLEOTIDE SEQUENCE [LARGE SCALE GENOMIC DNA]</scope>
    <source>
        <strain evidence="1 2">120-4 pot B 10/14</strain>
    </source>
</reference>
<keyword evidence="2" id="KW-1185">Reference proteome</keyword>
<accession>A0ABN7UTI1</accession>
<proteinExistence type="predicted"/>
<name>A0ABN7UTI1_GIGMA</name>
<gene>
    <name evidence="1" type="ORF">GMARGA_LOCUS10493</name>
</gene>
<organism evidence="1 2">
    <name type="scientific">Gigaspora margarita</name>
    <dbReference type="NCBI Taxonomy" id="4874"/>
    <lineage>
        <taxon>Eukaryota</taxon>
        <taxon>Fungi</taxon>
        <taxon>Fungi incertae sedis</taxon>
        <taxon>Mucoromycota</taxon>
        <taxon>Glomeromycotina</taxon>
        <taxon>Glomeromycetes</taxon>
        <taxon>Diversisporales</taxon>
        <taxon>Gigasporaceae</taxon>
        <taxon>Gigaspora</taxon>
    </lineage>
</organism>